<dbReference type="Proteomes" id="UP000886520">
    <property type="component" value="Chromosome 10"/>
</dbReference>
<dbReference type="SUPFAM" id="SSF51430">
    <property type="entry name" value="NAD(P)-linked oxidoreductase"/>
    <property type="match status" value="1"/>
</dbReference>
<dbReference type="PROSITE" id="PS00798">
    <property type="entry name" value="ALDOKETO_REDUCTASE_1"/>
    <property type="match status" value="1"/>
</dbReference>
<dbReference type="InterPro" id="IPR036812">
    <property type="entry name" value="NAD(P)_OxRdtase_dom_sf"/>
</dbReference>
<dbReference type="PROSITE" id="PS00062">
    <property type="entry name" value="ALDOKETO_REDUCTASE_2"/>
    <property type="match status" value="1"/>
</dbReference>
<evidence type="ECO:0000256" key="5">
    <source>
        <dbReference type="PIRSR" id="PIRSR000097-3"/>
    </source>
</evidence>
<feature type="active site" description="Proton donor" evidence="3">
    <location>
        <position position="60"/>
    </location>
</feature>
<proteinExistence type="inferred from homology"/>
<dbReference type="AlphaFoldDB" id="A0A9D4UUA4"/>
<dbReference type="InterPro" id="IPR020471">
    <property type="entry name" value="AKR"/>
</dbReference>
<dbReference type="GO" id="GO:0016491">
    <property type="term" value="F:oxidoreductase activity"/>
    <property type="evidence" value="ECO:0007669"/>
    <property type="project" value="InterPro"/>
</dbReference>
<dbReference type="PRINTS" id="PR00069">
    <property type="entry name" value="ALDKETRDTASE"/>
</dbReference>
<dbReference type="PIRSF" id="PIRSF000097">
    <property type="entry name" value="AKR"/>
    <property type="match status" value="1"/>
</dbReference>
<protein>
    <recommendedName>
        <fullName evidence="6">NADP-dependent oxidoreductase domain-containing protein</fullName>
    </recommendedName>
</protein>
<gene>
    <name evidence="7" type="ORF">GOP47_0010172</name>
</gene>
<comment type="caution">
    <text evidence="7">The sequence shown here is derived from an EMBL/GenBank/DDBJ whole genome shotgun (WGS) entry which is preliminary data.</text>
</comment>
<keyword evidence="8" id="KW-1185">Reference proteome</keyword>
<dbReference type="FunFam" id="3.20.20.100:FF:000013">
    <property type="entry name" value="NADPH-dependent codeinone reductase 1-1"/>
    <property type="match status" value="1"/>
</dbReference>
<reference evidence="7" key="1">
    <citation type="submission" date="2021-01" db="EMBL/GenBank/DDBJ databases">
        <title>Adiantum capillus-veneris genome.</title>
        <authorList>
            <person name="Fang Y."/>
            <person name="Liao Q."/>
        </authorList>
    </citation>
    <scope>NUCLEOTIDE SEQUENCE</scope>
    <source>
        <strain evidence="7">H3</strain>
        <tissue evidence="7">Leaf</tissue>
    </source>
</reference>
<dbReference type="EMBL" id="JABFUD020000010">
    <property type="protein sequence ID" value="KAI5074211.1"/>
    <property type="molecule type" value="Genomic_DNA"/>
</dbReference>
<dbReference type="OrthoDB" id="416253at2759"/>
<keyword evidence="2" id="KW-0521">NADP</keyword>
<name>A0A9D4UUA4_ADICA</name>
<evidence type="ECO:0000259" key="6">
    <source>
        <dbReference type="Pfam" id="PF00248"/>
    </source>
</evidence>
<sequence length="323" mass="36129">MASSSSSAISNARFRLNSGHHIPAVGLGTVNFTCSDDEVAEAVLHAIQIGYRHIDTAKYYGTEGAIGRAVQQAFERGIVRREDMFITSKLWCDDNHPDDVLPALHNSLRALGLEYLDLYLMHFPVRLAKGARIPPKEHEFLPVDVVATWRVMETCQHLGLCKAIGVSNFSSVKLATLLQSARVVPAVNQVEIHPLWQQKELREFCHMQGVHVSAWSPLGAPGTKYGSDEVLTHPTIAHLAHLKSKSTSQIVLKWALQSGVSVLPKSYNPIHQLNNLQLYDWDLQMEDMGLISTLIQRRISTCDYLCNQTTSPFKSTKDLWDEH</sequence>
<evidence type="ECO:0000313" key="7">
    <source>
        <dbReference type="EMBL" id="KAI5074211.1"/>
    </source>
</evidence>
<dbReference type="PANTHER" id="PTHR11732">
    <property type="entry name" value="ALDO/KETO REDUCTASE"/>
    <property type="match status" value="1"/>
</dbReference>
<evidence type="ECO:0000313" key="8">
    <source>
        <dbReference type="Proteomes" id="UP000886520"/>
    </source>
</evidence>
<dbReference type="InterPro" id="IPR018170">
    <property type="entry name" value="Aldo/ket_reductase_CS"/>
</dbReference>
<evidence type="ECO:0000256" key="1">
    <source>
        <dbReference type="ARBA" id="ARBA00007905"/>
    </source>
</evidence>
<feature type="domain" description="NADP-dependent oxidoreductase" evidence="6">
    <location>
        <begin position="25"/>
        <end position="293"/>
    </location>
</feature>
<comment type="similarity">
    <text evidence="1">Belongs to the aldo/keto reductase family.</text>
</comment>
<evidence type="ECO:0000256" key="3">
    <source>
        <dbReference type="PIRSR" id="PIRSR000097-1"/>
    </source>
</evidence>
<evidence type="ECO:0000256" key="2">
    <source>
        <dbReference type="ARBA" id="ARBA00022857"/>
    </source>
</evidence>
<dbReference type="Pfam" id="PF00248">
    <property type="entry name" value="Aldo_ket_red"/>
    <property type="match status" value="1"/>
</dbReference>
<feature type="binding site" evidence="4">
    <location>
        <position position="122"/>
    </location>
    <ligand>
        <name>substrate</name>
    </ligand>
</feature>
<evidence type="ECO:0000256" key="4">
    <source>
        <dbReference type="PIRSR" id="PIRSR000097-2"/>
    </source>
</evidence>
<dbReference type="InterPro" id="IPR023210">
    <property type="entry name" value="NADP_OxRdtase_dom"/>
</dbReference>
<accession>A0A9D4UUA4</accession>
<feature type="site" description="Lowers pKa of active site Tyr" evidence="5">
    <location>
        <position position="89"/>
    </location>
</feature>
<organism evidence="7 8">
    <name type="scientific">Adiantum capillus-veneris</name>
    <name type="common">Maidenhair fern</name>
    <dbReference type="NCBI Taxonomy" id="13818"/>
    <lineage>
        <taxon>Eukaryota</taxon>
        <taxon>Viridiplantae</taxon>
        <taxon>Streptophyta</taxon>
        <taxon>Embryophyta</taxon>
        <taxon>Tracheophyta</taxon>
        <taxon>Polypodiopsida</taxon>
        <taxon>Polypodiidae</taxon>
        <taxon>Polypodiales</taxon>
        <taxon>Pteridineae</taxon>
        <taxon>Pteridaceae</taxon>
        <taxon>Vittarioideae</taxon>
        <taxon>Adiantum</taxon>
    </lineage>
</organism>
<dbReference type="Gene3D" id="3.20.20.100">
    <property type="entry name" value="NADP-dependent oxidoreductase domain"/>
    <property type="match status" value="1"/>
</dbReference>